<dbReference type="EMBL" id="JADBJN010000003">
    <property type="protein sequence ID" value="KAG5673557.1"/>
    <property type="molecule type" value="Genomic_DNA"/>
</dbReference>
<dbReference type="FunFam" id="3.30.310.50:FF:000005">
    <property type="entry name" value="L antigen family member 3"/>
    <property type="match status" value="1"/>
</dbReference>
<comment type="similarity">
    <text evidence="3">Belongs to the CTAG/PCC1 family.</text>
</comment>
<evidence type="ECO:0000256" key="2">
    <source>
        <dbReference type="ARBA" id="ARBA00004496"/>
    </source>
</evidence>
<dbReference type="GO" id="GO:0005634">
    <property type="term" value="C:nucleus"/>
    <property type="evidence" value="ECO:0007669"/>
    <property type="project" value="UniProtKB-SubCell"/>
</dbReference>
<reference evidence="9" key="1">
    <citation type="submission" date="2021-03" db="EMBL/GenBank/DDBJ databases">
        <title>Chromosome level genome of the anhydrobiotic midge Polypedilum vanderplanki.</title>
        <authorList>
            <person name="Yoshida Y."/>
            <person name="Kikawada T."/>
            <person name="Gusev O."/>
        </authorList>
    </citation>
    <scope>NUCLEOTIDE SEQUENCE</scope>
    <source>
        <strain evidence="9">NIAS01</strain>
        <tissue evidence="9">Whole body or cell culture</tissue>
    </source>
</reference>
<gene>
    <name evidence="9" type="ORF">PVAND_003596</name>
</gene>
<keyword evidence="4" id="KW-0963">Cytoplasm</keyword>
<organism evidence="9 10">
    <name type="scientific">Polypedilum vanderplanki</name>
    <name type="common">Sleeping chironomid midge</name>
    <dbReference type="NCBI Taxonomy" id="319348"/>
    <lineage>
        <taxon>Eukaryota</taxon>
        <taxon>Metazoa</taxon>
        <taxon>Ecdysozoa</taxon>
        <taxon>Arthropoda</taxon>
        <taxon>Hexapoda</taxon>
        <taxon>Insecta</taxon>
        <taxon>Pterygota</taxon>
        <taxon>Neoptera</taxon>
        <taxon>Endopterygota</taxon>
        <taxon>Diptera</taxon>
        <taxon>Nematocera</taxon>
        <taxon>Chironomoidea</taxon>
        <taxon>Chironomidae</taxon>
        <taxon>Chironominae</taxon>
        <taxon>Polypedilum</taxon>
        <taxon>Polypedilum</taxon>
    </lineage>
</organism>
<proteinExistence type="inferred from homology"/>
<comment type="subcellular location">
    <subcellularLocation>
        <location evidence="2">Cytoplasm</location>
    </subcellularLocation>
    <subcellularLocation>
        <location evidence="1">Nucleus</location>
    </subcellularLocation>
</comment>
<sequence length="91" mass="10604">MEDIKVSLVIPFPTKRAAQIAYDVLRIDPEPKRNHIKKHYELNENNLKVEFIGDIAKNVRVALTNFYESIILCVETQKQFGPPVSEEYSHY</sequence>
<comment type="function">
    <text evidence="7">Component of the EKC/KEOPS complex that is required for the formation of a threonylcarbamoyl group on adenosine at position 37 (t(6)A37) in tRNAs that read codons beginning with adenine. The complex is probably involved in the transfer of the threonylcarbamoyl moiety of threonylcarbamoyl-AMP (TC-AMP) to the N6 group of A37. LAGE3 functions as a dimerization module for the complex.</text>
</comment>
<dbReference type="AlphaFoldDB" id="A0A9J6BVM0"/>
<dbReference type="InterPro" id="IPR015419">
    <property type="entry name" value="CTAG/Pcc1"/>
</dbReference>
<dbReference type="OrthoDB" id="10025739at2759"/>
<keyword evidence="10" id="KW-1185">Reference proteome</keyword>
<name>A0A9J6BVM0_POLVA</name>
<dbReference type="GO" id="GO:0005737">
    <property type="term" value="C:cytoplasm"/>
    <property type="evidence" value="ECO:0007669"/>
    <property type="project" value="UniProtKB-SubCell"/>
</dbReference>
<keyword evidence="5" id="KW-0819">tRNA processing</keyword>
<evidence type="ECO:0000256" key="5">
    <source>
        <dbReference type="ARBA" id="ARBA00022694"/>
    </source>
</evidence>
<dbReference type="PANTHER" id="PTHR31283">
    <property type="entry name" value="EKC/KEOPS COMPLEX SUBUNIT PCC1 FAMILY MEMBER"/>
    <property type="match status" value="1"/>
</dbReference>
<dbReference type="GO" id="GO:0008033">
    <property type="term" value="P:tRNA processing"/>
    <property type="evidence" value="ECO:0007669"/>
    <property type="project" value="UniProtKB-KW"/>
</dbReference>
<evidence type="ECO:0000256" key="8">
    <source>
        <dbReference type="ARBA" id="ARBA00076355"/>
    </source>
</evidence>
<dbReference type="Proteomes" id="UP001107558">
    <property type="component" value="Chromosome 3"/>
</dbReference>
<accession>A0A9J6BVM0</accession>
<evidence type="ECO:0000256" key="3">
    <source>
        <dbReference type="ARBA" id="ARBA00007073"/>
    </source>
</evidence>
<dbReference type="Gene3D" id="3.30.310.50">
    <property type="entry name" value="Alpha-D-phosphohexomutase, C-terminal domain"/>
    <property type="match status" value="1"/>
</dbReference>
<evidence type="ECO:0000256" key="6">
    <source>
        <dbReference type="ARBA" id="ARBA00023242"/>
    </source>
</evidence>
<evidence type="ECO:0000256" key="4">
    <source>
        <dbReference type="ARBA" id="ARBA00022490"/>
    </source>
</evidence>
<evidence type="ECO:0000313" key="9">
    <source>
        <dbReference type="EMBL" id="KAG5673557.1"/>
    </source>
</evidence>
<keyword evidence="6" id="KW-0539">Nucleus</keyword>
<comment type="caution">
    <text evidence="9">The sequence shown here is derived from an EMBL/GenBank/DDBJ whole genome shotgun (WGS) entry which is preliminary data.</text>
</comment>
<evidence type="ECO:0000313" key="10">
    <source>
        <dbReference type="Proteomes" id="UP001107558"/>
    </source>
</evidence>
<evidence type="ECO:0000256" key="1">
    <source>
        <dbReference type="ARBA" id="ARBA00004123"/>
    </source>
</evidence>
<dbReference type="Pfam" id="PF09341">
    <property type="entry name" value="Pcc1"/>
    <property type="match status" value="1"/>
</dbReference>
<protein>
    <recommendedName>
        <fullName evidence="8">L antigen family member 3</fullName>
    </recommendedName>
</protein>
<evidence type="ECO:0000256" key="7">
    <source>
        <dbReference type="ARBA" id="ARBA00053047"/>
    </source>
</evidence>
<dbReference type="PANTHER" id="PTHR31283:SF5">
    <property type="entry name" value="EKC_KEOPS COMPLEX SUBUNIT LAGE3"/>
    <property type="match status" value="1"/>
</dbReference>
<dbReference type="GO" id="GO:0070525">
    <property type="term" value="P:tRNA threonylcarbamoyladenosine metabolic process"/>
    <property type="evidence" value="ECO:0007669"/>
    <property type="project" value="TreeGrafter"/>
</dbReference>
<dbReference type="GO" id="GO:0000408">
    <property type="term" value="C:EKC/KEOPS complex"/>
    <property type="evidence" value="ECO:0007669"/>
    <property type="project" value="TreeGrafter"/>
</dbReference>